<evidence type="ECO:0000256" key="2">
    <source>
        <dbReference type="SAM" id="MobiDB-lite"/>
    </source>
</evidence>
<dbReference type="OrthoDB" id="440781at2759"/>
<feature type="region of interest" description="Disordered" evidence="2">
    <location>
        <begin position="556"/>
        <end position="584"/>
    </location>
</feature>
<comment type="caution">
    <text evidence="4">The sequence shown here is derived from an EMBL/GenBank/DDBJ whole genome shotgun (WGS) entry which is preliminary data.</text>
</comment>
<dbReference type="GO" id="GO:0012506">
    <property type="term" value="C:vesicle membrane"/>
    <property type="evidence" value="ECO:0007669"/>
    <property type="project" value="TreeGrafter"/>
</dbReference>
<organism evidence="4 5">
    <name type="scientific">Caenorhabditis bovis</name>
    <dbReference type="NCBI Taxonomy" id="2654633"/>
    <lineage>
        <taxon>Eukaryota</taxon>
        <taxon>Metazoa</taxon>
        <taxon>Ecdysozoa</taxon>
        <taxon>Nematoda</taxon>
        <taxon>Chromadorea</taxon>
        <taxon>Rhabditida</taxon>
        <taxon>Rhabditina</taxon>
        <taxon>Rhabditomorpha</taxon>
        <taxon>Rhabditoidea</taxon>
        <taxon>Rhabditidae</taxon>
        <taxon>Peloderinae</taxon>
        <taxon>Caenorhabditis</taxon>
    </lineage>
</organism>
<dbReference type="GO" id="GO:0005634">
    <property type="term" value="C:nucleus"/>
    <property type="evidence" value="ECO:0007669"/>
    <property type="project" value="TreeGrafter"/>
</dbReference>
<gene>
    <name evidence="4" type="ORF">CBOVIS_LOCUS1801</name>
</gene>
<name>A0A8S1EEA5_9PELO</name>
<dbReference type="CDD" id="cd17075">
    <property type="entry name" value="UBX1_UBXN9"/>
    <property type="match status" value="1"/>
</dbReference>
<dbReference type="GO" id="GO:0042593">
    <property type="term" value="P:glucose homeostasis"/>
    <property type="evidence" value="ECO:0007669"/>
    <property type="project" value="TreeGrafter"/>
</dbReference>
<dbReference type="EMBL" id="CADEPM010000001">
    <property type="protein sequence ID" value="CAB3398538.1"/>
    <property type="molecule type" value="Genomic_DNA"/>
</dbReference>
<dbReference type="PANTHER" id="PTHR46467">
    <property type="entry name" value="TETHER CONTAINING UBX DOMAIN FOR GLUT4"/>
    <property type="match status" value="1"/>
</dbReference>
<accession>A0A8S1EEA5</accession>
<proteinExistence type="predicted"/>
<feature type="compositionally biased region" description="Polar residues" evidence="2">
    <location>
        <begin position="558"/>
        <end position="567"/>
    </location>
</feature>
<dbReference type="Proteomes" id="UP000494206">
    <property type="component" value="Unassembled WGS sequence"/>
</dbReference>
<dbReference type="InterPro" id="IPR029071">
    <property type="entry name" value="Ubiquitin-like_domsf"/>
</dbReference>
<evidence type="ECO:0000256" key="1">
    <source>
        <dbReference type="SAM" id="Coils"/>
    </source>
</evidence>
<protein>
    <recommendedName>
        <fullName evidence="3">TUG ubiquitin-like domain-containing protein</fullName>
    </recommendedName>
</protein>
<keyword evidence="5" id="KW-1185">Reference proteome</keyword>
<dbReference type="Pfam" id="PF11470">
    <property type="entry name" value="TUG-UBL1"/>
    <property type="match status" value="1"/>
</dbReference>
<dbReference type="InterPro" id="IPR021569">
    <property type="entry name" value="TUG-UBL1"/>
</dbReference>
<reference evidence="4 5" key="1">
    <citation type="submission" date="2020-04" db="EMBL/GenBank/DDBJ databases">
        <authorList>
            <person name="Laetsch R D."/>
            <person name="Stevens L."/>
            <person name="Kumar S."/>
            <person name="Blaxter L. M."/>
        </authorList>
    </citation>
    <scope>NUCLEOTIDE SEQUENCE [LARGE SCALE GENOMIC DNA]</scope>
</reference>
<dbReference type="SUPFAM" id="SSF54236">
    <property type="entry name" value="Ubiquitin-like"/>
    <property type="match status" value="1"/>
</dbReference>
<dbReference type="CDD" id="cd16105">
    <property type="entry name" value="Ubl_ASPSCR1_like"/>
    <property type="match status" value="1"/>
</dbReference>
<dbReference type="Gene3D" id="3.10.20.90">
    <property type="entry name" value="Phosphatidylinositol 3-kinase Catalytic Subunit, Chain A, domain 1"/>
    <property type="match status" value="1"/>
</dbReference>
<evidence type="ECO:0000259" key="3">
    <source>
        <dbReference type="Pfam" id="PF11470"/>
    </source>
</evidence>
<dbReference type="PANTHER" id="PTHR46467:SF1">
    <property type="entry name" value="TETHER CONTAINING UBX DOMAIN FOR GLUT4"/>
    <property type="match status" value="1"/>
</dbReference>
<dbReference type="GO" id="GO:0005737">
    <property type="term" value="C:cytoplasm"/>
    <property type="evidence" value="ECO:0007669"/>
    <property type="project" value="TreeGrafter"/>
</dbReference>
<evidence type="ECO:0000313" key="4">
    <source>
        <dbReference type="EMBL" id="CAB3398538.1"/>
    </source>
</evidence>
<keyword evidence="1" id="KW-0175">Coiled coil</keyword>
<dbReference type="AlphaFoldDB" id="A0A8S1EEA5"/>
<sequence length="584" mass="65971">MSSLSILCPNAKRVQIKVAPMMLLQQVLEEACLKSGFDASAHRLQTQSKKPIDHSLPFRLSGIPNNATLEMVARPVSNAPVEIELAIQIPSGQRRQMKVGVNESLLEILRKFSTLFGEDLTSSIESTAPAVVYMNKRYTGNIELTNNTLSSLGITNGKCLMRYLRVEVSDEQLAEIEARNREEIEKKKALDATFAKLKAENEAREALERQRQLEFERDAEERAKRDQEHLKAILPEPEQMDTNEHEPTNVNVVRDVLQDVPVQNPNDWSFNAPVFSRRAPTTAMRLDELNRLLERVDNSLGPSTTTNEDAMDSMVNALADGGRISLSEIRARAELEKQQRRDEAEKAENAFAEACERNPRIFSKVAKPATEQLEPMEISDEFFEVKMEDIKVIQKDLRKTVREQTQAGFVSKSFLAKKNRGLKMEAYKHCVIRIVIGMHVLQASFNSAEPSTRLDEFMAGVISDEATRKKMKFFLGNQHIKTCATKNFVDIELAPKSTIVARFHGEELNALNLIKGVKECEIAEADAISAEWLSVNTVYQPFNFMIDNDRIQKRPPTNYASTSTSFNEPPAKSSMPKWMIKGKK</sequence>
<dbReference type="GO" id="GO:0006886">
    <property type="term" value="P:intracellular protein transport"/>
    <property type="evidence" value="ECO:0007669"/>
    <property type="project" value="TreeGrafter"/>
</dbReference>
<dbReference type="InterPro" id="IPR059238">
    <property type="entry name" value="UBX1_UBXN9"/>
</dbReference>
<feature type="coiled-coil region" evidence="1">
    <location>
        <begin position="166"/>
        <end position="223"/>
    </location>
</feature>
<feature type="domain" description="TUG ubiquitin-like" evidence="3">
    <location>
        <begin position="8"/>
        <end position="71"/>
    </location>
</feature>
<evidence type="ECO:0000313" key="5">
    <source>
        <dbReference type="Proteomes" id="UP000494206"/>
    </source>
</evidence>
<feature type="coiled-coil region" evidence="1">
    <location>
        <begin position="330"/>
        <end position="357"/>
    </location>
</feature>